<organism evidence="1 2">
    <name type="scientific">Ganoderma sinense ZZ0214-1</name>
    <dbReference type="NCBI Taxonomy" id="1077348"/>
    <lineage>
        <taxon>Eukaryota</taxon>
        <taxon>Fungi</taxon>
        <taxon>Dikarya</taxon>
        <taxon>Basidiomycota</taxon>
        <taxon>Agaricomycotina</taxon>
        <taxon>Agaricomycetes</taxon>
        <taxon>Polyporales</taxon>
        <taxon>Polyporaceae</taxon>
        <taxon>Ganoderma</taxon>
    </lineage>
</organism>
<dbReference type="AlphaFoldDB" id="A0A2G8RSG1"/>
<gene>
    <name evidence="1" type="ORF">GSI_14201</name>
</gene>
<name>A0A2G8RSG1_9APHY</name>
<dbReference type="EMBL" id="AYKW01000067">
    <property type="protein sequence ID" value="PIL24447.1"/>
    <property type="molecule type" value="Genomic_DNA"/>
</dbReference>
<reference evidence="1 2" key="1">
    <citation type="journal article" date="2015" name="Sci. Rep.">
        <title>Chromosome-level genome map provides insights into diverse defense mechanisms in the medicinal fungus Ganoderma sinense.</title>
        <authorList>
            <person name="Zhu Y."/>
            <person name="Xu J."/>
            <person name="Sun C."/>
            <person name="Zhou S."/>
            <person name="Xu H."/>
            <person name="Nelson D.R."/>
            <person name="Qian J."/>
            <person name="Song J."/>
            <person name="Luo H."/>
            <person name="Xiang L."/>
            <person name="Li Y."/>
            <person name="Xu Z."/>
            <person name="Ji A."/>
            <person name="Wang L."/>
            <person name="Lu S."/>
            <person name="Hayward A."/>
            <person name="Sun W."/>
            <person name="Li X."/>
            <person name="Schwartz D.C."/>
            <person name="Wang Y."/>
            <person name="Chen S."/>
        </authorList>
    </citation>
    <scope>NUCLEOTIDE SEQUENCE [LARGE SCALE GENOMIC DNA]</scope>
    <source>
        <strain evidence="1 2">ZZ0214-1</strain>
    </source>
</reference>
<comment type="caution">
    <text evidence="1">The sequence shown here is derived from an EMBL/GenBank/DDBJ whole genome shotgun (WGS) entry which is preliminary data.</text>
</comment>
<protein>
    <recommendedName>
        <fullName evidence="3">F-box domain-containing protein</fullName>
    </recommendedName>
</protein>
<dbReference type="OrthoDB" id="2754466at2759"/>
<dbReference type="Proteomes" id="UP000230002">
    <property type="component" value="Unassembled WGS sequence"/>
</dbReference>
<evidence type="ECO:0008006" key="3">
    <source>
        <dbReference type="Google" id="ProtNLM"/>
    </source>
</evidence>
<accession>A0A2G8RSG1</accession>
<evidence type="ECO:0000313" key="2">
    <source>
        <dbReference type="Proteomes" id="UP000230002"/>
    </source>
</evidence>
<keyword evidence="2" id="KW-1185">Reference proteome</keyword>
<sequence>MTKDTPLRCRADLLAFYRFLRPGDPSSRTADLVRDLRFQIGPSPVPANHRDRRQLPEIGQDEAIEAFIGILDHCRRLRRLHIVQLEWDLQVPPSLLFHTLSHLTLLEDLEINLDEEVEPVDLHQLAALPLRRLTCLWAPRMAPQFGEFAAIAPLARTLVELDLPMYAHKCKLFNATFPSVRKVALWVPRGRAFVTGLCSTFPGLSHLTLRGQCPWTHQWGTWIVHGGEATNETIRETHVEQWKGLPGAWPDLAVVRVEDPRTAYLLGLDRSVASLSLAWLSYTPESAFVTAVEDTHPTCVEFVMDLPTYMGSMSVGGGPYGALSQLDSISSLQYLVVHLRKFSIQMLCGESVEPIHLLASALEDLPVTHLVIKLDLGPFGLHVMERDRVHTVVDYGQDVYNAEDGVKLLDAAETWATLIAGSSRTLQWIAVYVPRDRVRSWEVSRQAGGEEDELEAALWELEEDEAWDVLSAESLREFM</sequence>
<evidence type="ECO:0000313" key="1">
    <source>
        <dbReference type="EMBL" id="PIL24447.1"/>
    </source>
</evidence>
<proteinExistence type="predicted"/>